<evidence type="ECO:0000313" key="2">
    <source>
        <dbReference type="Proteomes" id="UP000182631"/>
    </source>
</evidence>
<proteinExistence type="predicted"/>
<gene>
    <name evidence="1" type="ORF">FLM9_1310</name>
</gene>
<dbReference type="EMBL" id="FITM01000145">
    <property type="protein sequence ID" value="SAY39240.1"/>
    <property type="molecule type" value="Genomic_DNA"/>
</dbReference>
<accession>A0A164ZSA2</accession>
<dbReference type="PROSITE" id="PS51257">
    <property type="entry name" value="PROKAR_LIPOPROTEIN"/>
    <property type="match status" value="1"/>
</dbReference>
<reference evidence="2" key="1">
    <citation type="submission" date="2016-02" db="EMBL/GenBank/DDBJ databases">
        <authorList>
            <person name="liu f."/>
        </authorList>
    </citation>
    <scope>NUCLEOTIDE SEQUENCE [LARGE SCALE GENOMIC DNA]</scope>
</reference>
<protein>
    <submittedName>
        <fullName evidence="1">Uncharacterized protein</fullName>
    </submittedName>
</protein>
<organism evidence="1 2">
    <name type="scientific">Candidatus Synechococcus spongiarum</name>
    <dbReference type="NCBI Taxonomy" id="431041"/>
    <lineage>
        <taxon>Bacteria</taxon>
        <taxon>Bacillati</taxon>
        <taxon>Cyanobacteriota</taxon>
        <taxon>Cyanophyceae</taxon>
        <taxon>Synechococcales</taxon>
        <taxon>Synechococcaceae</taxon>
        <taxon>Synechococcus</taxon>
    </lineage>
</organism>
<dbReference type="AlphaFoldDB" id="A0A164ZSA2"/>
<keyword evidence="2" id="KW-1185">Reference proteome</keyword>
<name>A0A164ZSA2_9SYNE</name>
<sequence length="43" mass="4402">MGRAVSTALDFSRTVNALPVGLAWCLGSGCTGPDLSDPTAVFF</sequence>
<dbReference type="Proteomes" id="UP000182631">
    <property type="component" value="Unassembled WGS sequence"/>
</dbReference>
<evidence type="ECO:0000313" key="1">
    <source>
        <dbReference type="EMBL" id="SAY39240.1"/>
    </source>
</evidence>